<proteinExistence type="inferred from homology"/>
<keyword evidence="4" id="KW-1185">Reference proteome</keyword>
<evidence type="ECO:0000313" key="4">
    <source>
        <dbReference type="Proteomes" id="UP001500610"/>
    </source>
</evidence>
<gene>
    <name evidence="3" type="ORF">GCM10023257_00040</name>
</gene>
<dbReference type="Proteomes" id="UP001500610">
    <property type="component" value="Unassembled WGS sequence"/>
</dbReference>
<comment type="caution">
    <text evidence="3">The sequence shown here is derived from an EMBL/GenBank/DDBJ whole genome shotgun (WGS) entry which is preliminary data.</text>
</comment>
<dbReference type="PANTHER" id="PTHR43000">
    <property type="entry name" value="DTDP-D-GLUCOSE 4,6-DEHYDRATASE-RELATED"/>
    <property type="match status" value="1"/>
</dbReference>
<sequence length="253" mass="27237">MSAVEIVGQGFLADHLSALSHTHDDVTVLAAGVSSASVDSADAFRREADLVRATTRRCRAEGRTAVFFSTASHALYGGCDGPADEDHPRPVSPYGWHKLGLEREVADSGASCLILRLSHVVGPRQRPHQLLPALVGQVASGNVRVFTGARRDLVDVTDVVACLDALLTEGVRDDVFNVAAGTPYAVEHIVRGIERQLGRRARWDLVDRPAVRGGRGAVSLDRLRRRVGERAPAGGPAYLERLLEQYTTAYCPA</sequence>
<name>A0ABP9HDK7_9ACTN</name>
<protein>
    <submittedName>
        <fullName evidence="3">NAD-dependent epimerase/dehydratase family protein</fullName>
    </submittedName>
</protein>
<dbReference type="InterPro" id="IPR036291">
    <property type="entry name" value="NAD(P)-bd_dom_sf"/>
</dbReference>
<comment type="similarity">
    <text evidence="1">Belongs to the NAD(P)-dependent epimerase/dehydratase family.</text>
</comment>
<evidence type="ECO:0000256" key="1">
    <source>
        <dbReference type="ARBA" id="ARBA00007637"/>
    </source>
</evidence>
<evidence type="ECO:0000313" key="3">
    <source>
        <dbReference type="EMBL" id="GAA4968642.1"/>
    </source>
</evidence>
<feature type="domain" description="NAD-dependent epimerase/dehydratase" evidence="2">
    <location>
        <begin position="24"/>
        <end position="179"/>
    </location>
</feature>
<dbReference type="InterPro" id="IPR001509">
    <property type="entry name" value="Epimerase_deHydtase"/>
</dbReference>
<reference evidence="4" key="1">
    <citation type="journal article" date="2019" name="Int. J. Syst. Evol. Microbiol.">
        <title>The Global Catalogue of Microorganisms (GCM) 10K type strain sequencing project: providing services to taxonomists for standard genome sequencing and annotation.</title>
        <authorList>
            <consortium name="The Broad Institute Genomics Platform"/>
            <consortium name="The Broad Institute Genome Sequencing Center for Infectious Disease"/>
            <person name="Wu L."/>
            <person name="Ma J."/>
        </authorList>
    </citation>
    <scope>NUCLEOTIDE SEQUENCE [LARGE SCALE GENOMIC DNA]</scope>
    <source>
        <strain evidence="4">JCM 17657</strain>
    </source>
</reference>
<evidence type="ECO:0000259" key="2">
    <source>
        <dbReference type="Pfam" id="PF01370"/>
    </source>
</evidence>
<dbReference type="RefSeq" id="WP_226030925.1">
    <property type="nucleotide sequence ID" value="NZ_BAABIV010000001.1"/>
</dbReference>
<dbReference type="Gene3D" id="3.40.50.720">
    <property type="entry name" value="NAD(P)-binding Rossmann-like Domain"/>
    <property type="match status" value="1"/>
</dbReference>
<accession>A0ABP9HDK7</accession>
<dbReference type="SUPFAM" id="SSF51735">
    <property type="entry name" value="NAD(P)-binding Rossmann-fold domains"/>
    <property type="match status" value="1"/>
</dbReference>
<dbReference type="Pfam" id="PF01370">
    <property type="entry name" value="Epimerase"/>
    <property type="match status" value="1"/>
</dbReference>
<organism evidence="3 4">
    <name type="scientific">Streptomyces hyderabadensis</name>
    <dbReference type="NCBI Taxonomy" id="598549"/>
    <lineage>
        <taxon>Bacteria</taxon>
        <taxon>Bacillati</taxon>
        <taxon>Actinomycetota</taxon>
        <taxon>Actinomycetes</taxon>
        <taxon>Kitasatosporales</taxon>
        <taxon>Streptomycetaceae</taxon>
        <taxon>Streptomyces</taxon>
    </lineage>
</organism>
<dbReference type="EMBL" id="BAABIV010000001">
    <property type="protein sequence ID" value="GAA4968642.1"/>
    <property type="molecule type" value="Genomic_DNA"/>
</dbReference>